<dbReference type="VEuPathDB" id="VectorBase:AALB010883"/>
<organism evidence="1 2">
    <name type="scientific">Anopheles albimanus</name>
    <name type="common">New world malaria mosquito</name>
    <dbReference type="NCBI Taxonomy" id="7167"/>
    <lineage>
        <taxon>Eukaryota</taxon>
        <taxon>Metazoa</taxon>
        <taxon>Ecdysozoa</taxon>
        <taxon>Arthropoda</taxon>
        <taxon>Hexapoda</taxon>
        <taxon>Insecta</taxon>
        <taxon>Pterygota</taxon>
        <taxon>Neoptera</taxon>
        <taxon>Endopterygota</taxon>
        <taxon>Diptera</taxon>
        <taxon>Nematocera</taxon>
        <taxon>Culicoidea</taxon>
        <taxon>Culicidae</taxon>
        <taxon>Anophelinae</taxon>
        <taxon>Anopheles</taxon>
    </lineage>
</organism>
<protein>
    <submittedName>
        <fullName evidence="1">Uncharacterized protein</fullName>
    </submittedName>
</protein>
<sequence length="98" mass="10550">MFYAANVRHADKQVGIVQCSVMQTRIANNDTGPRSNSADPSGECSGSAADTRFLLGFVHRAEAPFGSSNDSRHHVPCVQRSVRARSMCPAVITKKSNS</sequence>
<keyword evidence="2" id="KW-1185">Reference proteome</keyword>
<accession>A0A182FWE7</accession>
<dbReference type="EnsemblMetazoa" id="AALB010883-RA">
    <property type="protein sequence ID" value="AALB010883-PA"/>
    <property type="gene ID" value="AALB010883"/>
</dbReference>
<reference evidence="2" key="1">
    <citation type="journal article" date="2017" name="G3 (Bethesda)">
        <title>The Physical Genome Mapping of Anopheles albimanus Corrected Scaffold Misassemblies and Identified Interarm Rearrangements in Genus Anopheles.</title>
        <authorList>
            <person name="Artemov G.N."/>
            <person name="Peery A.N."/>
            <person name="Jiang X."/>
            <person name="Tu Z."/>
            <person name="Stegniy V.N."/>
            <person name="Sharakhova M.V."/>
            <person name="Sharakhov I.V."/>
        </authorList>
    </citation>
    <scope>NUCLEOTIDE SEQUENCE [LARGE SCALE GENOMIC DNA]</scope>
    <source>
        <strain evidence="2">STECLA/ALBI9_A</strain>
    </source>
</reference>
<reference evidence="1" key="2">
    <citation type="submission" date="2022-08" db="UniProtKB">
        <authorList>
            <consortium name="EnsemblMetazoa"/>
        </authorList>
    </citation>
    <scope>IDENTIFICATION</scope>
    <source>
        <strain evidence="1">STECLA/ALBI9_A</strain>
    </source>
</reference>
<evidence type="ECO:0000313" key="1">
    <source>
        <dbReference type="EnsemblMetazoa" id="AALB010883-PA"/>
    </source>
</evidence>
<dbReference type="Proteomes" id="UP000069272">
    <property type="component" value="Unassembled WGS sequence"/>
</dbReference>
<evidence type="ECO:0000313" key="2">
    <source>
        <dbReference type="Proteomes" id="UP000069272"/>
    </source>
</evidence>
<proteinExistence type="predicted"/>
<dbReference type="AlphaFoldDB" id="A0A182FWE7"/>
<name>A0A182FWE7_ANOAL</name>